<dbReference type="AlphaFoldDB" id="A0AA48QXB9"/>
<evidence type="ECO:0000256" key="3">
    <source>
        <dbReference type="ARBA" id="ARBA00023295"/>
    </source>
</evidence>
<proteinExistence type="inferred from homology"/>
<dbReference type="CDD" id="cd18622">
    <property type="entry name" value="GH32_Inu-like"/>
    <property type="match status" value="1"/>
</dbReference>
<dbReference type="PANTHER" id="PTHR42800">
    <property type="entry name" value="EXOINULINASE INUD (AFU_ORTHOLOGUE AFUA_5G00480)"/>
    <property type="match status" value="1"/>
</dbReference>
<dbReference type="Proteomes" id="UP001233271">
    <property type="component" value="Chromosome 5"/>
</dbReference>
<dbReference type="PANTHER" id="PTHR42800:SF2">
    <property type="entry name" value="INVERTASE-RELATED"/>
    <property type="match status" value="1"/>
</dbReference>
<dbReference type="Gene3D" id="2.115.10.20">
    <property type="entry name" value="Glycosyl hydrolase domain, family 43"/>
    <property type="match status" value="1"/>
</dbReference>
<dbReference type="InterPro" id="IPR023296">
    <property type="entry name" value="Glyco_hydro_beta-prop_sf"/>
</dbReference>
<dbReference type="SUPFAM" id="SSF75005">
    <property type="entry name" value="Arabinanase/levansucrase/invertase"/>
    <property type="match status" value="1"/>
</dbReference>
<evidence type="ECO:0000259" key="7">
    <source>
        <dbReference type="Pfam" id="PF08244"/>
    </source>
</evidence>
<sequence length="803" mass="81384">MRQLFAALLLAALPLDARPYRRQLPAGVEVSEVTVTNSDGSVATITLPFVPGNSGNSQTSALPQGVQEAQVTVTNSDGSVATITLPFVPGAAQSSAAQSQGGENQGSQGGQNQPTPAATTPLPAGVSTTVVAVTNPDGSVSSLTLPYVPGSAQPGAQPSGDGQQGQSQGGGQSQPTPAATTPLPAGVSTVVVPVTNPDGSVSSVTLPFVPGTAPSGTASAGEQGQGQGQGQPGQSQAGQGGQPTPTGTVPSAGQSGAAGQGGAGAQPGQGGQQGTGNGTGTGAGTGTGTGANPFTSPVPSGTAINGDYTGLQRPQVHYSPPIGFMGPPTGLLKDSNGTWHLYYEYNPSNTTAGNQHWGHATSPDGYKWENKPIAIWPPSAGSGALGGSVVTDPDNTSGLFANGTGKDNVVAIYTTAQGQVLAYSADGGNTFTAHNGTVLQGGQDPKVIRNGNKWVMAIAVDSQVEIHTSDDLKTWTKASNISGGIGQLSSPNLVPVGDKWALIVSTNSSGTQYWTGDFNGTHFTPANAQPKAAEWGPDGWGGQVCYPDSSGQTVYMTWANNPAYADQTPTGDEYWRGTMSLPRLLTLTNGTDGQVLTQEPFNPAPIVGPLVSAHKSEKGQFNFTIDASVVKSGAMMVLVNVTNLAGVGPAHTVNWTFYSADKTQWLESGYRFDGMAWIRRGKVGSFNAPGYEQNLNTTYMHEGNTFTVASVADRSILETFIDQGKSVATNLFFANATLNQVGVWADVPEGTSVEAYVFALNGVWGAAGGEGGGGAGTQASSNAVPPEPTAATPASPPAASPTA</sequence>
<feature type="compositionally biased region" description="Polar residues" evidence="4">
    <location>
        <begin position="292"/>
        <end position="303"/>
    </location>
</feature>
<evidence type="ECO:0000256" key="1">
    <source>
        <dbReference type="ARBA" id="ARBA00009902"/>
    </source>
</evidence>
<dbReference type="GO" id="GO:0005987">
    <property type="term" value="P:sucrose catabolic process"/>
    <property type="evidence" value="ECO:0007669"/>
    <property type="project" value="TreeGrafter"/>
</dbReference>
<evidence type="ECO:0000256" key="2">
    <source>
        <dbReference type="ARBA" id="ARBA00022801"/>
    </source>
</evidence>
<reference evidence="8" key="1">
    <citation type="journal article" date="2023" name="BMC Genomics">
        <title>Chromosome-level genome assemblies of Cutaneotrichosporon spp. (Trichosporonales, Basidiomycota) reveal imbalanced evolution between nucleotide sequences and chromosome synteny.</title>
        <authorList>
            <person name="Kobayashi Y."/>
            <person name="Kayamori A."/>
            <person name="Aoki K."/>
            <person name="Shiwa Y."/>
            <person name="Matsutani M."/>
            <person name="Fujita N."/>
            <person name="Sugita T."/>
            <person name="Iwasaki W."/>
            <person name="Tanaka N."/>
            <person name="Takashima M."/>
        </authorList>
    </citation>
    <scope>NUCLEOTIDE SEQUENCE</scope>
    <source>
        <strain evidence="8">HIS019</strain>
    </source>
</reference>
<feature type="compositionally biased region" description="Gly residues" evidence="4">
    <location>
        <begin position="256"/>
        <end position="289"/>
    </location>
</feature>
<accession>A0AA48QXB9</accession>
<keyword evidence="9" id="KW-1185">Reference proteome</keyword>
<gene>
    <name evidence="8" type="primary">INV1</name>
    <name evidence="8" type="ORF">CcaverHIS019_0507650</name>
</gene>
<feature type="region of interest" description="Disordered" evidence="4">
    <location>
        <begin position="203"/>
        <end position="309"/>
    </location>
</feature>
<feature type="domain" description="Glycosyl hydrolase family 32 N-terminal" evidence="6">
    <location>
        <begin position="317"/>
        <end position="600"/>
    </location>
</feature>
<dbReference type="InterPro" id="IPR001362">
    <property type="entry name" value="Glyco_hydro_32"/>
</dbReference>
<dbReference type="Pfam" id="PF00251">
    <property type="entry name" value="Glyco_hydro_32N"/>
    <property type="match status" value="1"/>
</dbReference>
<feature type="compositionally biased region" description="Pro residues" evidence="4">
    <location>
        <begin position="794"/>
        <end position="803"/>
    </location>
</feature>
<feature type="compositionally biased region" description="Low complexity" evidence="4">
    <location>
        <begin position="152"/>
        <end position="166"/>
    </location>
</feature>
<feature type="domain" description="Glycosyl hydrolase family 32 C-terminal" evidence="7">
    <location>
        <begin position="679"/>
        <end position="746"/>
    </location>
</feature>
<comment type="similarity">
    <text evidence="1">Belongs to the glycosyl hydrolase 32 family.</text>
</comment>
<organism evidence="8 9">
    <name type="scientific">Cutaneotrichosporon cavernicola</name>
    <dbReference type="NCBI Taxonomy" id="279322"/>
    <lineage>
        <taxon>Eukaryota</taxon>
        <taxon>Fungi</taxon>
        <taxon>Dikarya</taxon>
        <taxon>Basidiomycota</taxon>
        <taxon>Agaricomycotina</taxon>
        <taxon>Tremellomycetes</taxon>
        <taxon>Trichosporonales</taxon>
        <taxon>Trichosporonaceae</taxon>
        <taxon>Cutaneotrichosporon</taxon>
    </lineage>
</organism>
<dbReference type="KEGG" id="ccac:CcaHIS019_0507650"/>
<feature type="signal peptide" evidence="5">
    <location>
        <begin position="1"/>
        <end position="19"/>
    </location>
</feature>
<dbReference type="SUPFAM" id="SSF49899">
    <property type="entry name" value="Concanavalin A-like lectins/glucanases"/>
    <property type="match status" value="1"/>
</dbReference>
<evidence type="ECO:0008006" key="10">
    <source>
        <dbReference type="Google" id="ProtNLM"/>
    </source>
</evidence>
<dbReference type="GeneID" id="85497007"/>
<evidence type="ECO:0000313" key="8">
    <source>
        <dbReference type="EMBL" id="BEI93137.1"/>
    </source>
</evidence>
<dbReference type="SMART" id="SM00640">
    <property type="entry name" value="Glyco_32"/>
    <property type="match status" value="1"/>
</dbReference>
<feature type="compositionally biased region" description="Low complexity" evidence="4">
    <location>
        <begin position="91"/>
        <end position="102"/>
    </location>
</feature>
<feature type="compositionally biased region" description="Low complexity" evidence="4">
    <location>
        <begin position="173"/>
        <end position="184"/>
    </location>
</feature>
<feature type="region of interest" description="Disordered" evidence="4">
    <location>
        <begin position="91"/>
        <end position="123"/>
    </location>
</feature>
<dbReference type="GO" id="GO:0004575">
    <property type="term" value="F:sucrose alpha-glucosidase activity"/>
    <property type="evidence" value="ECO:0007669"/>
    <property type="project" value="TreeGrafter"/>
</dbReference>
<keyword evidence="5" id="KW-0732">Signal</keyword>
<feature type="region of interest" description="Disordered" evidence="4">
    <location>
        <begin position="771"/>
        <end position="803"/>
    </location>
</feature>
<dbReference type="EMBL" id="AP028216">
    <property type="protein sequence ID" value="BEI93137.1"/>
    <property type="molecule type" value="Genomic_DNA"/>
</dbReference>
<protein>
    <recommendedName>
        <fullName evidence="10">Arabinanase/levansucrase/invertase</fullName>
    </recommendedName>
</protein>
<evidence type="ECO:0000259" key="6">
    <source>
        <dbReference type="Pfam" id="PF00251"/>
    </source>
</evidence>
<dbReference type="InterPro" id="IPR013320">
    <property type="entry name" value="ConA-like_dom_sf"/>
</dbReference>
<feature type="compositionally biased region" description="Low complexity" evidence="4">
    <location>
        <begin position="232"/>
        <end position="255"/>
    </location>
</feature>
<dbReference type="Gene3D" id="2.60.120.560">
    <property type="entry name" value="Exo-inulinase, domain 1"/>
    <property type="match status" value="1"/>
</dbReference>
<evidence type="ECO:0000313" key="9">
    <source>
        <dbReference type="Proteomes" id="UP001233271"/>
    </source>
</evidence>
<dbReference type="InterPro" id="IPR013189">
    <property type="entry name" value="Glyco_hydro_32_C"/>
</dbReference>
<feature type="compositionally biased region" description="Low complexity" evidence="4">
    <location>
        <begin position="110"/>
        <end position="123"/>
    </location>
</feature>
<dbReference type="InterPro" id="IPR013148">
    <property type="entry name" value="Glyco_hydro_32_N"/>
</dbReference>
<feature type="region of interest" description="Disordered" evidence="4">
    <location>
        <begin position="142"/>
        <end position="184"/>
    </location>
</feature>
<evidence type="ECO:0000256" key="5">
    <source>
        <dbReference type="SAM" id="SignalP"/>
    </source>
</evidence>
<name>A0AA48QXB9_9TREE</name>
<feature type="chain" id="PRO_5041435221" description="Arabinanase/levansucrase/invertase" evidence="5">
    <location>
        <begin position="20"/>
        <end position="803"/>
    </location>
</feature>
<keyword evidence="3" id="KW-0326">Glycosidase</keyword>
<dbReference type="Pfam" id="PF08244">
    <property type="entry name" value="Glyco_hydro_32C"/>
    <property type="match status" value="1"/>
</dbReference>
<dbReference type="GO" id="GO:0000324">
    <property type="term" value="C:fungal-type vacuole"/>
    <property type="evidence" value="ECO:0007669"/>
    <property type="project" value="TreeGrafter"/>
</dbReference>
<keyword evidence="2" id="KW-0378">Hydrolase</keyword>
<evidence type="ECO:0000256" key="4">
    <source>
        <dbReference type="SAM" id="MobiDB-lite"/>
    </source>
</evidence>
<dbReference type="RefSeq" id="XP_060458402.1">
    <property type="nucleotide sequence ID" value="XM_060601960.1"/>
</dbReference>